<gene>
    <name evidence="1" type="ORF">CU320_06210</name>
</gene>
<accession>A0A2H9UML8</accession>
<dbReference type="PANTHER" id="PTHR11102:SF147">
    <property type="entry name" value="SEL1L ADAPTOR SUBUNIT OF ERAD E3 UBIQUITIN LIGASE"/>
    <property type="match status" value="1"/>
</dbReference>
<protein>
    <submittedName>
        <fullName evidence="1">Sel1 repeat family protein</fullName>
    </submittedName>
</protein>
<comment type="caution">
    <text evidence="1">The sequence shown here is derived from an EMBL/GenBank/DDBJ whole genome shotgun (WGS) entry which is preliminary data.</text>
</comment>
<dbReference type="SMART" id="SM00671">
    <property type="entry name" value="SEL1"/>
    <property type="match status" value="12"/>
</dbReference>
<proteinExistence type="predicted"/>
<dbReference type="InterPro" id="IPR050767">
    <property type="entry name" value="Sel1_AlgK"/>
</dbReference>
<reference evidence="1 2" key="1">
    <citation type="submission" date="2017-11" db="EMBL/GenBank/DDBJ databases">
        <authorList>
            <person name="Han C.G."/>
        </authorList>
    </citation>
    <scope>NUCLEOTIDE SEQUENCE [LARGE SCALE GENOMIC DNA]</scope>
    <source>
        <strain evidence="1 2">ANC 5347</strain>
    </source>
</reference>
<dbReference type="Pfam" id="PF08238">
    <property type="entry name" value="Sel1"/>
    <property type="match status" value="12"/>
</dbReference>
<name>A0A2H9UML8_9GAMM</name>
<dbReference type="PANTHER" id="PTHR11102">
    <property type="entry name" value="SEL-1-LIKE PROTEIN"/>
    <property type="match status" value="1"/>
</dbReference>
<evidence type="ECO:0000313" key="1">
    <source>
        <dbReference type="EMBL" id="PJI32962.1"/>
    </source>
</evidence>
<dbReference type="InterPro" id="IPR011990">
    <property type="entry name" value="TPR-like_helical_dom_sf"/>
</dbReference>
<dbReference type="Proteomes" id="UP000242351">
    <property type="component" value="Unassembled WGS sequence"/>
</dbReference>
<organism evidence="1 2">
    <name type="scientific">Acinetobacter pseudolwoffii</name>
    <dbReference type="NCBI Taxonomy" id="2053287"/>
    <lineage>
        <taxon>Bacteria</taxon>
        <taxon>Pseudomonadati</taxon>
        <taxon>Pseudomonadota</taxon>
        <taxon>Gammaproteobacteria</taxon>
        <taxon>Moraxellales</taxon>
        <taxon>Moraxellaceae</taxon>
        <taxon>Acinetobacter</taxon>
    </lineage>
</organism>
<evidence type="ECO:0000313" key="2">
    <source>
        <dbReference type="Proteomes" id="UP000242351"/>
    </source>
</evidence>
<sequence length="611" mass="69088">MWFLLVLILGIGALGIWMWKRPDPVKRDQAKAVQHDLWIEQLDAQLKHAARLSSDPEHPNYARAYQIYQNLAQQQEIPQAYVGMGLMHLQGLGHAQNTETAISYLDKAFHLGSDDAAYHLGQIHEEQRYQMADPEKALYWYRHAVARGNLDAQYRITELSSTTETNPEEKNAEQQRLALLIQNAGQGHSNSQYQLAQYYLTDSAAQDLVQGIHYLFLAAQQDHLAANQQIADDYARGQRLPQDQTQALQFIKRCISLGDQKGLYDYYAGVLQGRIDTDQRQRVFQHLMQQSKEHADVHSKTLIGLAYFHGWYVDKNETMAFRYWSEAANTQHPPALCMIAALYFEQHLVAYEPQKAFELYQAAFQLSSDDAYAQMGLALCYLNGIGTEKDTAKATRMIQAVAQQYWQIEAQSEADLIYVVGRFYSLAEYPLPTRDKAIQYLNQAVAKGSKEAAWFLYQALSGLYPVFILNPEQANRYLHQAAQLGHAQAQAELGLEYLKGKQIAQDIALGLSYLQKAAAQQNSVALNALGEAFENGIGTEANIEQAVQYYRQAAAQVNADAYSHLGRLYTKGIGVERDIGVARDWLEKGSLLGHERSTELLKNVHAYLQMK</sequence>
<dbReference type="AlphaFoldDB" id="A0A2H9UML8"/>
<dbReference type="RefSeq" id="WP_100357522.1">
    <property type="nucleotide sequence ID" value="NZ_PGOZ01000005.1"/>
</dbReference>
<dbReference type="EMBL" id="PGOZ01000005">
    <property type="protein sequence ID" value="PJI32962.1"/>
    <property type="molecule type" value="Genomic_DNA"/>
</dbReference>
<dbReference type="SUPFAM" id="SSF81901">
    <property type="entry name" value="HCP-like"/>
    <property type="match status" value="4"/>
</dbReference>
<dbReference type="Gene3D" id="1.25.40.10">
    <property type="entry name" value="Tetratricopeptide repeat domain"/>
    <property type="match status" value="4"/>
</dbReference>
<dbReference type="InterPro" id="IPR006597">
    <property type="entry name" value="Sel1-like"/>
</dbReference>
<reference evidence="1 2" key="2">
    <citation type="submission" date="2017-12" db="EMBL/GenBank/DDBJ databases">
        <title>Revising the taxonomy of the Acinetobacter lwoffii group: the description of Acinetobacter pseudolwoffii sp. nov. and emended description of Acinetobacter lwoffii.</title>
        <authorList>
            <person name="Nemec A."/>
        </authorList>
    </citation>
    <scope>NUCLEOTIDE SEQUENCE [LARGE SCALE GENOMIC DNA]</scope>
    <source>
        <strain evidence="1 2">ANC 5347</strain>
    </source>
</reference>